<proteinExistence type="predicted"/>
<reference evidence="1 2" key="1">
    <citation type="journal article" date="2019" name="Commun. Biol.">
        <title>The bagworm genome reveals a unique fibroin gene that provides high tensile strength.</title>
        <authorList>
            <person name="Kono N."/>
            <person name="Nakamura H."/>
            <person name="Ohtoshi R."/>
            <person name="Tomita M."/>
            <person name="Numata K."/>
            <person name="Arakawa K."/>
        </authorList>
    </citation>
    <scope>NUCLEOTIDE SEQUENCE [LARGE SCALE GENOMIC DNA]</scope>
</reference>
<keyword evidence="2" id="KW-1185">Reference proteome</keyword>
<protein>
    <submittedName>
        <fullName evidence="1">Uncharacterized protein</fullName>
    </submittedName>
</protein>
<name>A0A4C1ZCZ2_EUMVA</name>
<dbReference type="Proteomes" id="UP000299102">
    <property type="component" value="Unassembled WGS sequence"/>
</dbReference>
<gene>
    <name evidence="1" type="ORF">EVAR_39382_1</name>
</gene>
<evidence type="ECO:0000313" key="1">
    <source>
        <dbReference type="EMBL" id="GBP84974.1"/>
    </source>
</evidence>
<organism evidence="1 2">
    <name type="scientific">Eumeta variegata</name>
    <name type="common">Bagworm moth</name>
    <name type="synonym">Eumeta japonica</name>
    <dbReference type="NCBI Taxonomy" id="151549"/>
    <lineage>
        <taxon>Eukaryota</taxon>
        <taxon>Metazoa</taxon>
        <taxon>Ecdysozoa</taxon>
        <taxon>Arthropoda</taxon>
        <taxon>Hexapoda</taxon>
        <taxon>Insecta</taxon>
        <taxon>Pterygota</taxon>
        <taxon>Neoptera</taxon>
        <taxon>Endopterygota</taxon>
        <taxon>Lepidoptera</taxon>
        <taxon>Glossata</taxon>
        <taxon>Ditrysia</taxon>
        <taxon>Tineoidea</taxon>
        <taxon>Psychidae</taxon>
        <taxon>Oiketicinae</taxon>
        <taxon>Eumeta</taxon>
    </lineage>
</organism>
<accession>A0A4C1ZCZ2</accession>
<comment type="caution">
    <text evidence="1">The sequence shown here is derived from an EMBL/GenBank/DDBJ whole genome shotgun (WGS) entry which is preliminary data.</text>
</comment>
<sequence length="110" mass="11947">MQFERWYILFDGINYAAGRREVAPSAPRALSDLRDGFQNSRFPAGPRALSPPEVAVALSSRFPLSPSSVRSSRRRLRSAGCGAGGSARARALAPPVTYNKCYSPAIDTFQ</sequence>
<evidence type="ECO:0000313" key="2">
    <source>
        <dbReference type="Proteomes" id="UP000299102"/>
    </source>
</evidence>
<dbReference type="AlphaFoldDB" id="A0A4C1ZCZ2"/>
<dbReference type="EMBL" id="BGZK01001709">
    <property type="protein sequence ID" value="GBP84974.1"/>
    <property type="molecule type" value="Genomic_DNA"/>
</dbReference>